<evidence type="ECO:0000313" key="3">
    <source>
        <dbReference type="Proteomes" id="UP000318571"/>
    </source>
</evidence>
<gene>
    <name evidence="2" type="ORF">TCAL_14311</name>
</gene>
<dbReference type="OrthoDB" id="8186615at2759"/>
<dbReference type="CDD" id="cd00167">
    <property type="entry name" value="SANT"/>
    <property type="match status" value="1"/>
</dbReference>
<dbReference type="AlphaFoldDB" id="A0A553NCU1"/>
<accession>A0A553NCU1</accession>
<protein>
    <recommendedName>
        <fullName evidence="4">Myb-like domain-containing protein</fullName>
    </recommendedName>
</protein>
<organism evidence="2 3">
    <name type="scientific">Tigriopus californicus</name>
    <name type="common">Marine copepod</name>
    <dbReference type="NCBI Taxonomy" id="6832"/>
    <lineage>
        <taxon>Eukaryota</taxon>
        <taxon>Metazoa</taxon>
        <taxon>Ecdysozoa</taxon>
        <taxon>Arthropoda</taxon>
        <taxon>Crustacea</taxon>
        <taxon>Multicrustacea</taxon>
        <taxon>Hexanauplia</taxon>
        <taxon>Copepoda</taxon>
        <taxon>Harpacticoida</taxon>
        <taxon>Harpacticidae</taxon>
        <taxon>Tigriopus</taxon>
    </lineage>
</organism>
<reference evidence="2 3" key="1">
    <citation type="journal article" date="2018" name="Nat. Ecol. Evol.">
        <title>Genomic signatures of mitonuclear coevolution across populations of Tigriopus californicus.</title>
        <authorList>
            <person name="Barreto F.S."/>
            <person name="Watson E.T."/>
            <person name="Lima T.G."/>
            <person name="Willett C.S."/>
            <person name="Edmands S."/>
            <person name="Li W."/>
            <person name="Burton R.S."/>
        </authorList>
    </citation>
    <scope>NUCLEOTIDE SEQUENCE [LARGE SCALE GENOMIC DNA]</scope>
    <source>
        <strain evidence="2 3">San Diego</strain>
    </source>
</reference>
<proteinExistence type="predicted"/>
<dbReference type="EMBL" id="VCGU01000458">
    <property type="protein sequence ID" value="TRY63264.1"/>
    <property type="molecule type" value="Genomic_DNA"/>
</dbReference>
<sequence>MSASPPATRTRASGRIKKQRQMPDVRPSQRNEVVSAYWTDQDKQKLLFGLKRFGSNHPRLIQAHHLPHKSLLTVQTYIRNLKRLQNFSPCPRVNGRDIYQRPRDAPIENWIELIETRLFHTNVLGPARLPCDMMELICRYEKHPPMATPEAVDYGAIYGAMADLMRGEVPRDLNAATSHKMSGLMSRLLVYVRAHSQPLAAVKTAVAKYSIPRDFEQIDVPLDPAGNFNDFDFPLELFCPPDKCE</sequence>
<evidence type="ECO:0000256" key="1">
    <source>
        <dbReference type="SAM" id="MobiDB-lite"/>
    </source>
</evidence>
<feature type="region of interest" description="Disordered" evidence="1">
    <location>
        <begin position="1"/>
        <end position="30"/>
    </location>
</feature>
<keyword evidence="3" id="KW-1185">Reference proteome</keyword>
<comment type="caution">
    <text evidence="2">The sequence shown here is derived from an EMBL/GenBank/DDBJ whole genome shotgun (WGS) entry which is preliminary data.</text>
</comment>
<feature type="compositionally biased region" description="Polar residues" evidence="1">
    <location>
        <begin position="1"/>
        <end position="11"/>
    </location>
</feature>
<dbReference type="Proteomes" id="UP000318571">
    <property type="component" value="Chromosome 10"/>
</dbReference>
<dbReference type="InterPro" id="IPR001005">
    <property type="entry name" value="SANT/Myb"/>
</dbReference>
<name>A0A553NCU1_TIGCA</name>
<evidence type="ECO:0000313" key="2">
    <source>
        <dbReference type="EMBL" id="TRY63264.1"/>
    </source>
</evidence>
<evidence type="ECO:0008006" key="4">
    <source>
        <dbReference type="Google" id="ProtNLM"/>
    </source>
</evidence>